<dbReference type="Pfam" id="PF18011">
    <property type="entry name" value="Catalase_C"/>
    <property type="match status" value="1"/>
</dbReference>
<name>A0A166PLS7_9HYPO</name>
<feature type="signal peptide" evidence="17">
    <location>
        <begin position="1"/>
        <end position="19"/>
    </location>
</feature>
<keyword evidence="20" id="KW-1185">Reference proteome</keyword>
<dbReference type="EMBL" id="AZGY01000006">
    <property type="protein sequence ID" value="KZZ97630.1"/>
    <property type="molecule type" value="Genomic_DNA"/>
</dbReference>
<comment type="cofactor">
    <cofactor evidence="1 12 14">
        <name>heme</name>
        <dbReference type="ChEBI" id="CHEBI:30413"/>
    </cofactor>
</comment>
<evidence type="ECO:0000256" key="7">
    <source>
        <dbReference type="ARBA" id="ARBA00022723"/>
    </source>
</evidence>
<dbReference type="GO" id="GO:0020037">
    <property type="term" value="F:heme binding"/>
    <property type="evidence" value="ECO:0007669"/>
    <property type="project" value="UniProtKB-UniRule"/>
</dbReference>
<dbReference type="GO" id="GO:0046872">
    <property type="term" value="F:metal ion binding"/>
    <property type="evidence" value="ECO:0007669"/>
    <property type="project" value="UniProtKB-KW"/>
</dbReference>
<dbReference type="PIRSF" id="PIRSF038927">
    <property type="entry name" value="Catalase_clade2"/>
    <property type="match status" value="1"/>
</dbReference>
<organism evidence="19 20">
    <name type="scientific">Moelleriella libera RCEF 2490</name>
    <dbReference type="NCBI Taxonomy" id="1081109"/>
    <lineage>
        <taxon>Eukaryota</taxon>
        <taxon>Fungi</taxon>
        <taxon>Dikarya</taxon>
        <taxon>Ascomycota</taxon>
        <taxon>Pezizomycotina</taxon>
        <taxon>Sordariomycetes</taxon>
        <taxon>Hypocreomycetidae</taxon>
        <taxon>Hypocreales</taxon>
        <taxon>Clavicipitaceae</taxon>
        <taxon>Moelleriella</taxon>
    </lineage>
</organism>
<dbReference type="FunFam" id="2.40.180.10:FF:000003">
    <property type="entry name" value="Catalase"/>
    <property type="match status" value="1"/>
</dbReference>
<evidence type="ECO:0000256" key="3">
    <source>
        <dbReference type="ARBA" id="ARBA00005329"/>
    </source>
</evidence>
<dbReference type="InterPro" id="IPR002226">
    <property type="entry name" value="Catalase_haem_BS"/>
</dbReference>
<dbReference type="PRINTS" id="PR00067">
    <property type="entry name" value="CATALASE"/>
</dbReference>
<dbReference type="Pfam" id="PF06628">
    <property type="entry name" value="Catalase-rel"/>
    <property type="match status" value="1"/>
</dbReference>
<dbReference type="Gene3D" id="2.40.180.10">
    <property type="entry name" value="Catalase core domain"/>
    <property type="match status" value="1"/>
</dbReference>
<dbReference type="InterPro" id="IPR011614">
    <property type="entry name" value="Catalase_core"/>
</dbReference>
<dbReference type="GO" id="GO:0004096">
    <property type="term" value="F:catalase activity"/>
    <property type="evidence" value="ECO:0007669"/>
    <property type="project" value="UniProtKB-UniRule"/>
</dbReference>
<dbReference type="PROSITE" id="PS51402">
    <property type="entry name" value="CATALASE_3"/>
    <property type="match status" value="1"/>
</dbReference>
<reference evidence="19 20" key="1">
    <citation type="journal article" date="2016" name="Genome Biol. Evol.">
        <title>Divergent and convergent evolution of fungal pathogenicity.</title>
        <authorList>
            <person name="Shang Y."/>
            <person name="Xiao G."/>
            <person name="Zheng P."/>
            <person name="Cen K."/>
            <person name="Zhan S."/>
            <person name="Wang C."/>
        </authorList>
    </citation>
    <scope>NUCLEOTIDE SEQUENCE [LARGE SCALE GENOMIC DNA]</scope>
    <source>
        <strain evidence="19 20">RCEF 2490</strain>
    </source>
</reference>
<dbReference type="SUPFAM" id="SSF56634">
    <property type="entry name" value="Heme-dependent catalase-like"/>
    <property type="match status" value="1"/>
</dbReference>
<evidence type="ECO:0000256" key="10">
    <source>
        <dbReference type="ARBA" id="ARBA00023324"/>
    </source>
</evidence>
<dbReference type="InterPro" id="IPR020835">
    <property type="entry name" value="Catalase_sf"/>
</dbReference>
<dbReference type="GO" id="GO:0006979">
    <property type="term" value="P:response to oxidative stress"/>
    <property type="evidence" value="ECO:0007669"/>
    <property type="project" value="InterPro"/>
</dbReference>
<dbReference type="STRING" id="1081109.A0A166PLS7"/>
<proteinExistence type="inferred from homology"/>
<dbReference type="InterPro" id="IPR029062">
    <property type="entry name" value="Class_I_gatase-like"/>
</dbReference>
<dbReference type="EC" id="1.11.1.6" evidence="4 12"/>
<comment type="function">
    <text evidence="2 12">Occurs in almost all aerobically respiring organisms and serves to protect cells from the toxic effects of hydrogen peroxide.</text>
</comment>
<dbReference type="InterPro" id="IPR024708">
    <property type="entry name" value="Catalase_AS"/>
</dbReference>
<dbReference type="FunFam" id="1.20.1370.20:FF:000001">
    <property type="entry name" value="Catalase HPII"/>
    <property type="match status" value="1"/>
</dbReference>
<keyword evidence="17" id="KW-0732">Signal</keyword>
<dbReference type="PROSITE" id="PS00437">
    <property type="entry name" value="CATALASE_1"/>
    <property type="match status" value="1"/>
</dbReference>
<evidence type="ECO:0000256" key="5">
    <source>
        <dbReference type="ARBA" id="ARBA00022559"/>
    </source>
</evidence>
<evidence type="ECO:0000256" key="2">
    <source>
        <dbReference type="ARBA" id="ARBA00003918"/>
    </source>
</evidence>
<dbReference type="PANTHER" id="PTHR42821:SF3">
    <property type="entry name" value="CATALASE B"/>
    <property type="match status" value="1"/>
</dbReference>
<keyword evidence="8 12" id="KW-0560">Oxidoreductase</keyword>
<evidence type="ECO:0000256" key="13">
    <source>
        <dbReference type="PIRSR" id="PIRSR038927-1"/>
    </source>
</evidence>
<feature type="binding site" description="axial binding residue" evidence="14">
    <location>
        <position position="390"/>
    </location>
    <ligand>
        <name>heme</name>
        <dbReference type="ChEBI" id="CHEBI:30413"/>
    </ligand>
    <ligandPart>
        <name>Fe</name>
        <dbReference type="ChEBI" id="CHEBI:18248"/>
    </ligandPart>
</feature>
<feature type="domain" description="Catalase core" evidence="18">
    <location>
        <begin position="57"/>
        <end position="444"/>
    </location>
</feature>
<feature type="active site" evidence="13">
    <location>
        <position position="103"/>
    </location>
</feature>
<evidence type="ECO:0000256" key="17">
    <source>
        <dbReference type="SAM" id="SignalP"/>
    </source>
</evidence>
<evidence type="ECO:0000256" key="15">
    <source>
        <dbReference type="RuleBase" id="RU000498"/>
    </source>
</evidence>
<comment type="function">
    <text evidence="16">Catalyzes the degradation of hydrogen peroxide (H(2)O(2)) generated by peroxisomal oxidases to water and oxygen, thereby protecting cells from the toxic effects of hydrogen peroxide.</text>
</comment>
<protein>
    <recommendedName>
        <fullName evidence="4 12">Catalase</fullName>
        <ecNumber evidence="4 12">1.11.1.6</ecNumber>
    </recommendedName>
</protein>
<dbReference type="Gene3D" id="1.20.1370.20">
    <property type="match status" value="1"/>
</dbReference>
<dbReference type="InterPro" id="IPR043156">
    <property type="entry name" value="Catalase_clade2_helical"/>
</dbReference>
<evidence type="ECO:0000256" key="4">
    <source>
        <dbReference type="ARBA" id="ARBA00012314"/>
    </source>
</evidence>
<keyword evidence="5 12" id="KW-0575">Peroxidase</keyword>
<keyword evidence="7 12" id="KW-0479">Metal-binding</keyword>
<feature type="chain" id="PRO_5007878345" description="Catalase" evidence="17">
    <location>
        <begin position="20"/>
        <end position="718"/>
    </location>
</feature>
<dbReference type="PANTHER" id="PTHR42821">
    <property type="entry name" value="CATALASE"/>
    <property type="match status" value="1"/>
</dbReference>
<evidence type="ECO:0000256" key="6">
    <source>
        <dbReference type="ARBA" id="ARBA00022617"/>
    </source>
</evidence>
<evidence type="ECO:0000313" key="20">
    <source>
        <dbReference type="Proteomes" id="UP000078544"/>
    </source>
</evidence>
<evidence type="ECO:0000256" key="8">
    <source>
        <dbReference type="ARBA" id="ARBA00023002"/>
    </source>
</evidence>
<comment type="similarity">
    <text evidence="3 12 15">Belongs to the catalase family.</text>
</comment>
<dbReference type="PROSITE" id="PS00438">
    <property type="entry name" value="CATALASE_2"/>
    <property type="match status" value="1"/>
</dbReference>
<comment type="catalytic activity">
    <reaction evidence="11 12 15">
        <text>2 H2O2 = O2 + 2 H2O</text>
        <dbReference type="Rhea" id="RHEA:20309"/>
        <dbReference type="ChEBI" id="CHEBI:15377"/>
        <dbReference type="ChEBI" id="CHEBI:15379"/>
        <dbReference type="ChEBI" id="CHEBI:16240"/>
        <dbReference type="EC" id="1.11.1.6"/>
    </reaction>
</comment>
<dbReference type="InterPro" id="IPR024712">
    <property type="entry name" value="Catalase_clade2"/>
</dbReference>
<dbReference type="AlphaFoldDB" id="A0A166PLS7"/>
<dbReference type="InterPro" id="IPR010582">
    <property type="entry name" value="Catalase_immune_responsive"/>
</dbReference>
<keyword evidence="9 12" id="KW-0408">Iron</keyword>
<feature type="active site" evidence="13">
    <location>
        <position position="176"/>
    </location>
</feature>
<dbReference type="Proteomes" id="UP000078544">
    <property type="component" value="Unassembled WGS sequence"/>
</dbReference>
<evidence type="ECO:0000256" key="16">
    <source>
        <dbReference type="RuleBase" id="RU004142"/>
    </source>
</evidence>
<evidence type="ECO:0000256" key="11">
    <source>
        <dbReference type="ARBA" id="ARBA00049254"/>
    </source>
</evidence>
<gene>
    <name evidence="19" type="ORF">AAL_03594</name>
</gene>
<accession>A0A166PLS7</accession>
<dbReference type="OrthoDB" id="6880011at2759"/>
<evidence type="ECO:0000256" key="14">
    <source>
        <dbReference type="PIRSR" id="PIRSR038927-2"/>
    </source>
</evidence>
<evidence type="ECO:0000259" key="18">
    <source>
        <dbReference type="SMART" id="SM01060"/>
    </source>
</evidence>
<dbReference type="InterPro" id="IPR018028">
    <property type="entry name" value="Catalase"/>
</dbReference>
<dbReference type="Pfam" id="PF00199">
    <property type="entry name" value="Catalase"/>
    <property type="match status" value="1"/>
</dbReference>
<sequence length="718" mass="78880">MVQTSLATIFLVFGGLARAQCPFADPAQLAARAEGRPDSSRGHLEGYVVDDSNGYLTSDVGGPIEDQFSLKAGERGPTLLEDFIFRQKITHFDHERVPERAVHARGAGAHGTFTSYDNFGNITAASFLGAKGKKTPMFVRFSTVAGSRGSADTARDVHGFATRFYTDEGNFDIVGNNIPVFFIQDAIQFPDLIHSVKPRSDNEIPQGATAHDSAWDFFSQQTSTLHTLFWAMAGYGIPRSYRHIDGFGVHTYRLVNEKGESKLVKWHWKSKQGKASLVWDEAQHIAGKNADFHRQDLFEAIESGNFPEWELNVQIINEDQALAFGFDVFDPTKIIPEELAPLRPLGVMRLDANPINYFAETEQIMFQPGHIVRGIDFTEDPLLQGRIFSYLDTQINRHGGPNFEQLPINRPIVPIHNNNRDGAAQNFIHRNTAPYTPNTLNKGFPKQANQTEGKGFFTAPGRKVSGALQRGLSSTFSDHWSQPRLFFNSITPVEQQFLIDAIRFETSHVNKAVQKNVLTQLNKISHDIAVRVGKALGLDAPAADEKYYHNNKTKGLSIFGEELPTIAGLVVGVLASTASKESLNLAKSLKDGFKSINVTAVVVGESLVEGVDQTYSAADAVAFDGIVVADGAERLFDLRKKSSLYPPGRPVQIVADGYNWGKPVGFLGNARNASQAAGAAEGSGVYLRQNAGEIVQDFKKGLATFKFTDRFALDEKSG</sequence>
<dbReference type="SMART" id="SM01060">
    <property type="entry name" value="Catalase"/>
    <property type="match status" value="1"/>
</dbReference>
<keyword evidence="6 12" id="KW-0349">Heme</keyword>
<dbReference type="CDD" id="cd03132">
    <property type="entry name" value="GATase1_catalase"/>
    <property type="match status" value="1"/>
</dbReference>
<dbReference type="InterPro" id="IPR041399">
    <property type="entry name" value="Catalase_large_C"/>
</dbReference>
<evidence type="ECO:0000256" key="1">
    <source>
        <dbReference type="ARBA" id="ARBA00001971"/>
    </source>
</evidence>
<keyword evidence="10 12" id="KW-0376">Hydrogen peroxide</keyword>
<evidence type="ECO:0000256" key="9">
    <source>
        <dbReference type="ARBA" id="ARBA00023004"/>
    </source>
</evidence>
<dbReference type="GO" id="GO:0005829">
    <property type="term" value="C:cytosol"/>
    <property type="evidence" value="ECO:0007669"/>
    <property type="project" value="TreeGrafter"/>
</dbReference>
<comment type="caution">
    <text evidence="19">The sequence shown here is derived from an EMBL/GenBank/DDBJ whole genome shotgun (WGS) entry which is preliminary data.</text>
</comment>
<dbReference type="GO" id="GO:0042744">
    <property type="term" value="P:hydrogen peroxide catabolic process"/>
    <property type="evidence" value="ECO:0007669"/>
    <property type="project" value="UniProtKB-UniRule"/>
</dbReference>
<evidence type="ECO:0000313" key="19">
    <source>
        <dbReference type="EMBL" id="KZZ97630.1"/>
    </source>
</evidence>
<evidence type="ECO:0000256" key="12">
    <source>
        <dbReference type="PIRNR" id="PIRNR038927"/>
    </source>
</evidence>
<dbReference type="Gene3D" id="3.40.50.880">
    <property type="match status" value="1"/>
</dbReference>